<comment type="caution">
    <text evidence="1">The sequence shown here is derived from an EMBL/GenBank/DDBJ whole genome shotgun (WGS) entry which is preliminary data.</text>
</comment>
<name>A0A4C1WFA1_EUMVA</name>
<organism evidence="1 2">
    <name type="scientific">Eumeta variegata</name>
    <name type="common">Bagworm moth</name>
    <name type="synonym">Eumeta japonica</name>
    <dbReference type="NCBI Taxonomy" id="151549"/>
    <lineage>
        <taxon>Eukaryota</taxon>
        <taxon>Metazoa</taxon>
        <taxon>Ecdysozoa</taxon>
        <taxon>Arthropoda</taxon>
        <taxon>Hexapoda</taxon>
        <taxon>Insecta</taxon>
        <taxon>Pterygota</taxon>
        <taxon>Neoptera</taxon>
        <taxon>Endopterygota</taxon>
        <taxon>Lepidoptera</taxon>
        <taxon>Glossata</taxon>
        <taxon>Ditrysia</taxon>
        <taxon>Tineoidea</taxon>
        <taxon>Psychidae</taxon>
        <taxon>Oiketicinae</taxon>
        <taxon>Eumeta</taxon>
    </lineage>
</organism>
<sequence length="296" mass="34516">MLKRFYKLRNEIADFMQIKNKPLSELSDPKWICDLAFLVDLTSYFNNLELKFQKQGQLVNYLYIHLKAFQNKVRLWVAQMLSGNSYHFTTLSAYENVVYAQYAKELKLLLQQFSNRFSDFKNMEDCFNLFTTPTKSNVQNAPIHLEYAKQMEFIEIQENSLLKSKFEDVELCDFYKNTSKKKTIFRNLGNSKEINLAKLDRRELRPVGEAVGVRRIGLFCFQKHSYTHLEQHFRLAVKIITENPVESGQGQVTRCARDDPSSVPFPVGSQWCTPLYVTEPSPCLPHTQGHGKILVF</sequence>
<dbReference type="AlphaFoldDB" id="A0A4C1WFA1"/>
<reference evidence="1 2" key="1">
    <citation type="journal article" date="2019" name="Commun. Biol.">
        <title>The bagworm genome reveals a unique fibroin gene that provides high tensile strength.</title>
        <authorList>
            <person name="Kono N."/>
            <person name="Nakamura H."/>
            <person name="Ohtoshi R."/>
            <person name="Tomita M."/>
            <person name="Numata K."/>
            <person name="Arakawa K."/>
        </authorList>
    </citation>
    <scope>NUCLEOTIDE SEQUENCE [LARGE SCALE GENOMIC DNA]</scope>
</reference>
<evidence type="ECO:0000313" key="1">
    <source>
        <dbReference type="EMBL" id="GBP48854.1"/>
    </source>
</evidence>
<proteinExistence type="predicted"/>
<dbReference type="PANTHER" id="PTHR45913:SF5">
    <property type="entry name" value="GENERAL TRANSCRIPTION FACTOR II-I REPEAT DOMAIN-CONTAINING PROTEIN 2A-LIKE PROTEIN"/>
    <property type="match status" value="1"/>
</dbReference>
<dbReference type="STRING" id="151549.A0A4C1WFA1"/>
<dbReference type="OrthoDB" id="7457311at2759"/>
<evidence type="ECO:0000313" key="2">
    <source>
        <dbReference type="Proteomes" id="UP000299102"/>
    </source>
</evidence>
<protein>
    <submittedName>
        <fullName evidence="1">General transcription factor II-I repeat domain-containing protein 2</fullName>
    </submittedName>
</protein>
<dbReference type="EMBL" id="BGZK01000531">
    <property type="protein sequence ID" value="GBP48854.1"/>
    <property type="molecule type" value="Genomic_DNA"/>
</dbReference>
<dbReference type="PANTHER" id="PTHR45913">
    <property type="entry name" value="EPM2A-INTERACTING PROTEIN 1"/>
    <property type="match status" value="1"/>
</dbReference>
<gene>
    <name evidence="1" type="primary">Gtf2ird2</name>
    <name evidence="1" type="ORF">EVAR_8463_1</name>
</gene>
<dbReference type="Proteomes" id="UP000299102">
    <property type="component" value="Unassembled WGS sequence"/>
</dbReference>
<accession>A0A4C1WFA1</accession>
<keyword evidence="2" id="KW-1185">Reference proteome</keyword>